<proteinExistence type="inferred from homology"/>
<sequence>MYATSSQKKDWTFTSEEIALRRKNANNIFRAKHKELLSKGEEELFLNPEDELIMQRIVEDAATRFADKFRPHIWPSVKWTAYAYFKRLFLDWSASESSPKIVIMACFYLAMKTDEFYVTIDEFVSNLSTGSPEQNTSRILGLEPEIMRSLNYNLTVHAPYRPFEGHLMEMKTRMVLLAFDLETIRNDAFKFFDKALQTDVMMMFSPSQISLAAIKYGLVTQGKSPDILKEFLAKLFGVEDNAWGSSSEGMKNVVKLMERIEVIINTVEEDFMNINDADRLQLQKRAGALTELMSELTRRRSEQWKANGSIGKAPGDVDEQPVDSDDE</sequence>
<feature type="domain" description="Cyclin N-terminal" evidence="5">
    <location>
        <begin position="76"/>
        <end position="155"/>
    </location>
</feature>
<feature type="region of interest" description="Disordered" evidence="4">
    <location>
        <begin position="299"/>
        <end position="327"/>
    </location>
</feature>
<evidence type="ECO:0000256" key="1">
    <source>
        <dbReference type="ARBA" id="ARBA00008638"/>
    </source>
</evidence>
<dbReference type="SUPFAM" id="SSF47954">
    <property type="entry name" value="Cyclin-like"/>
    <property type="match status" value="2"/>
</dbReference>
<evidence type="ECO:0000259" key="6">
    <source>
        <dbReference type="Pfam" id="PF16899"/>
    </source>
</evidence>
<dbReference type="GO" id="GO:0016538">
    <property type="term" value="F:cyclin-dependent protein serine/threonine kinase regulator activity"/>
    <property type="evidence" value="ECO:0007669"/>
    <property type="project" value="InterPro"/>
</dbReference>
<protein>
    <recommendedName>
        <fullName evidence="9">Cyclin-H</fullName>
    </recommendedName>
</protein>
<evidence type="ECO:0000256" key="3">
    <source>
        <dbReference type="ARBA" id="ARBA00023306"/>
    </source>
</evidence>
<evidence type="ECO:0000313" key="8">
    <source>
        <dbReference type="Proteomes" id="UP000835052"/>
    </source>
</evidence>
<dbReference type="OrthoDB" id="340962at2759"/>
<keyword evidence="8" id="KW-1185">Reference proteome</keyword>
<dbReference type="CDD" id="cd20525">
    <property type="entry name" value="CYCLIN_CCNH_rpt2"/>
    <property type="match status" value="1"/>
</dbReference>
<gene>
    <name evidence="7" type="ORF">CAUJ_LOCUS14535</name>
</gene>
<dbReference type="Pfam" id="PF00134">
    <property type="entry name" value="Cyclin_N"/>
    <property type="match status" value="1"/>
</dbReference>
<dbReference type="Pfam" id="PF16899">
    <property type="entry name" value="Cyclin_C_2"/>
    <property type="match status" value="1"/>
</dbReference>
<evidence type="ECO:0000256" key="2">
    <source>
        <dbReference type="ARBA" id="ARBA00023127"/>
    </source>
</evidence>
<dbReference type="InterPro" id="IPR043198">
    <property type="entry name" value="Cyclin/Ssn8"/>
</dbReference>
<dbReference type="InterPro" id="IPR031658">
    <property type="entry name" value="Cyclin_C_2"/>
</dbReference>
<dbReference type="CDD" id="cd20524">
    <property type="entry name" value="CYCLIN_CCNH_rpt1"/>
    <property type="match status" value="1"/>
</dbReference>
<evidence type="ECO:0000313" key="7">
    <source>
        <dbReference type="EMBL" id="CAD6198629.1"/>
    </source>
</evidence>
<reference evidence="7" key="1">
    <citation type="submission" date="2020-10" db="EMBL/GenBank/DDBJ databases">
        <authorList>
            <person name="Kikuchi T."/>
        </authorList>
    </citation>
    <scope>NUCLEOTIDE SEQUENCE</scope>
    <source>
        <strain evidence="7">NKZ352</strain>
    </source>
</reference>
<keyword evidence="3" id="KW-0131">Cell cycle</keyword>
<organism evidence="7 8">
    <name type="scientific">Caenorhabditis auriculariae</name>
    <dbReference type="NCBI Taxonomy" id="2777116"/>
    <lineage>
        <taxon>Eukaryota</taxon>
        <taxon>Metazoa</taxon>
        <taxon>Ecdysozoa</taxon>
        <taxon>Nematoda</taxon>
        <taxon>Chromadorea</taxon>
        <taxon>Rhabditida</taxon>
        <taxon>Rhabditina</taxon>
        <taxon>Rhabditomorpha</taxon>
        <taxon>Rhabditoidea</taxon>
        <taxon>Rhabditidae</taxon>
        <taxon>Peloderinae</taxon>
        <taxon>Caenorhabditis</taxon>
    </lineage>
</organism>
<dbReference type="AlphaFoldDB" id="A0A8S1HQB3"/>
<keyword evidence="2" id="KW-0195">Cyclin</keyword>
<dbReference type="GO" id="GO:0006357">
    <property type="term" value="P:regulation of transcription by RNA polymerase II"/>
    <property type="evidence" value="ECO:0007669"/>
    <property type="project" value="InterPro"/>
</dbReference>
<evidence type="ECO:0000256" key="4">
    <source>
        <dbReference type="SAM" id="MobiDB-lite"/>
    </source>
</evidence>
<evidence type="ECO:0008006" key="9">
    <source>
        <dbReference type="Google" id="ProtNLM"/>
    </source>
</evidence>
<dbReference type="FunFam" id="1.10.472.10:FF:000029">
    <property type="entry name" value="Cyclin h"/>
    <property type="match status" value="1"/>
</dbReference>
<dbReference type="InterPro" id="IPR006671">
    <property type="entry name" value="Cyclin_N"/>
</dbReference>
<dbReference type="Gene3D" id="1.10.472.10">
    <property type="entry name" value="Cyclin-like"/>
    <property type="match status" value="2"/>
</dbReference>
<dbReference type="InterPro" id="IPR036915">
    <property type="entry name" value="Cyclin-like_sf"/>
</dbReference>
<dbReference type="PANTHER" id="PTHR10026">
    <property type="entry name" value="CYCLIN"/>
    <property type="match status" value="1"/>
</dbReference>
<name>A0A8S1HQB3_9PELO</name>
<comment type="similarity">
    <text evidence="1">Belongs to the cyclin family. Cyclin C subfamily.</text>
</comment>
<dbReference type="GO" id="GO:0005634">
    <property type="term" value="C:nucleus"/>
    <property type="evidence" value="ECO:0007669"/>
    <property type="project" value="UniProtKB-ARBA"/>
</dbReference>
<feature type="compositionally biased region" description="Acidic residues" evidence="4">
    <location>
        <begin position="316"/>
        <end position="327"/>
    </location>
</feature>
<accession>A0A8S1HQB3</accession>
<dbReference type="EMBL" id="CAJGYM010000132">
    <property type="protein sequence ID" value="CAD6198629.1"/>
    <property type="molecule type" value="Genomic_DNA"/>
</dbReference>
<feature type="domain" description="Cyclin C-terminal" evidence="6">
    <location>
        <begin position="159"/>
        <end position="263"/>
    </location>
</feature>
<dbReference type="Proteomes" id="UP000835052">
    <property type="component" value="Unassembled WGS sequence"/>
</dbReference>
<comment type="caution">
    <text evidence="7">The sequence shown here is derived from an EMBL/GenBank/DDBJ whole genome shotgun (WGS) entry which is preliminary data.</text>
</comment>
<evidence type="ECO:0000259" key="5">
    <source>
        <dbReference type="Pfam" id="PF00134"/>
    </source>
</evidence>